<reference evidence="1" key="1">
    <citation type="journal article" date="2020" name="Biotechnol. Biofuels">
        <title>New insights from the biogas microbiome by comprehensive genome-resolved metagenomics of nearly 1600 species originating from multiple anaerobic digesters.</title>
        <authorList>
            <person name="Campanaro S."/>
            <person name="Treu L."/>
            <person name="Rodriguez-R L.M."/>
            <person name="Kovalovszki A."/>
            <person name="Ziels R.M."/>
            <person name="Maus I."/>
            <person name="Zhu X."/>
            <person name="Kougias P.G."/>
            <person name="Basile A."/>
            <person name="Luo G."/>
            <person name="Schluter A."/>
            <person name="Konstantinidis K.T."/>
            <person name="Angelidaki I."/>
        </authorList>
    </citation>
    <scope>NUCLEOTIDE SEQUENCE</scope>
    <source>
        <strain evidence="1">AS06rmzACSIP_7</strain>
    </source>
</reference>
<reference evidence="1" key="2">
    <citation type="submission" date="2020-01" db="EMBL/GenBank/DDBJ databases">
        <authorList>
            <person name="Campanaro S."/>
        </authorList>
    </citation>
    <scope>NUCLEOTIDE SEQUENCE</scope>
    <source>
        <strain evidence="1">AS06rmzACSIP_7</strain>
    </source>
</reference>
<sequence length="84" mass="9654">MRAKHRRTFDAIMAIPTRSNIIFSDIEALVVALGGEIREGAGSRVVFELNGNRQYLHRPHPGKEAKRYQVEQVREWLAELEVKP</sequence>
<dbReference type="Pfam" id="PF07927">
    <property type="entry name" value="HicA_toxin"/>
    <property type="match status" value="1"/>
</dbReference>
<accession>A0A971M2I9</accession>
<dbReference type="GO" id="GO:0003729">
    <property type="term" value="F:mRNA binding"/>
    <property type="evidence" value="ECO:0007669"/>
    <property type="project" value="InterPro"/>
</dbReference>
<name>A0A971M2I9_9BACT</name>
<comment type="caution">
    <text evidence="1">The sequence shown here is derived from an EMBL/GenBank/DDBJ whole genome shotgun (WGS) entry which is preliminary data.</text>
</comment>
<evidence type="ECO:0000313" key="1">
    <source>
        <dbReference type="EMBL" id="NLW34857.1"/>
    </source>
</evidence>
<dbReference type="Proteomes" id="UP000777265">
    <property type="component" value="Unassembled WGS sequence"/>
</dbReference>
<dbReference type="AlphaFoldDB" id="A0A971M2I9"/>
<dbReference type="InterPro" id="IPR012933">
    <property type="entry name" value="HicA_mRNA_interferase"/>
</dbReference>
<evidence type="ECO:0000313" key="2">
    <source>
        <dbReference type="Proteomes" id="UP000777265"/>
    </source>
</evidence>
<protein>
    <submittedName>
        <fullName evidence="1">Type II toxin-antitoxin system HicA family toxin</fullName>
    </submittedName>
</protein>
<proteinExistence type="predicted"/>
<gene>
    <name evidence="1" type="ORF">GXY80_05160</name>
</gene>
<organism evidence="1 2">
    <name type="scientific">Syntrophorhabdus aromaticivorans</name>
    <dbReference type="NCBI Taxonomy" id="328301"/>
    <lineage>
        <taxon>Bacteria</taxon>
        <taxon>Pseudomonadati</taxon>
        <taxon>Thermodesulfobacteriota</taxon>
        <taxon>Syntrophorhabdia</taxon>
        <taxon>Syntrophorhabdales</taxon>
        <taxon>Syntrophorhabdaceae</taxon>
        <taxon>Syntrophorhabdus</taxon>
    </lineage>
</organism>
<dbReference type="EMBL" id="JAAYEE010000087">
    <property type="protein sequence ID" value="NLW34857.1"/>
    <property type="molecule type" value="Genomic_DNA"/>
</dbReference>